<feature type="compositionally biased region" description="Low complexity" evidence="1">
    <location>
        <begin position="189"/>
        <end position="203"/>
    </location>
</feature>
<reference evidence="2" key="1">
    <citation type="journal article" date="2022" name="bioRxiv">
        <title>Sequencing and chromosome-scale assembly of the giantPleurodeles waltlgenome.</title>
        <authorList>
            <person name="Brown T."/>
            <person name="Elewa A."/>
            <person name="Iarovenko S."/>
            <person name="Subramanian E."/>
            <person name="Araus A.J."/>
            <person name="Petzold A."/>
            <person name="Susuki M."/>
            <person name="Suzuki K.-i.T."/>
            <person name="Hayashi T."/>
            <person name="Toyoda A."/>
            <person name="Oliveira C."/>
            <person name="Osipova E."/>
            <person name="Leigh N.D."/>
            <person name="Simon A."/>
            <person name="Yun M.H."/>
        </authorList>
    </citation>
    <scope>NUCLEOTIDE SEQUENCE</scope>
    <source>
        <strain evidence="2">20211129_DDA</strain>
        <tissue evidence="2">Liver</tissue>
    </source>
</reference>
<name>A0AAV7WFV2_PLEWA</name>
<proteinExistence type="predicted"/>
<evidence type="ECO:0008006" key="4">
    <source>
        <dbReference type="Google" id="ProtNLM"/>
    </source>
</evidence>
<dbReference type="EMBL" id="JANPWB010000002">
    <property type="protein sequence ID" value="KAJ1211556.1"/>
    <property type="molecule type" value="Genomic_DNA"/>
</dbReference>
<evidence type="ECO:0000313" key="3">
    <source>
        <dbReference type="Proteomes" id="UP001066276"/>
    </source>
</evidence>
<dbReference type="AlphaFoldDB" id="A0AAV7WFV2"/>
<evidence type="ECO:0000256" key="1">
    <source>
        <dbReference type="SAM" id="MobiDB-lite"/>
    </source>
</evidence>
<feature type="region of interest" description="Disordered" evidence="1">
    <location>
        <begin position="18"/>
        <end position="229"/>
    </location>
</feature>
<comment type="caution">
    <text evidence="2">The sequence shown here is derived from an EMBL/GenBank/DDBJ whole genome shotgun (WGS) entry which is preliminary data.</text>
</comment>
<feature type="compositionally biased region" description="Low complexity" evidence="1">
    <location>
        <begin position="111"/>
        <end position="129"/>
    </location>
</feature>
<feature type="compositionally biased region" description="Low complexity" evidence="1">
    <location>
        <begin position="142"/>
        <end position="159"/>
    </location>
</feature>
<feature type="compositionally biased region" description="Polar residues" evidence="1">
    <location>
        <begin position="36"/>
        <end position="52"/>
    </location>
</feature>
<gene>
    <name evidence="2" type="ORF">NDU88_006914</name>
</gene>
<protein>
    <recommendedName>
        <fullName evidence="4">Collagen alpha-1(I) chain-like</fullName>
    </recommendedName>
</protein>
<organism evidence="2 3">
    <name type="scientific">Pleurodeles waltl</name>
    <name type="common">Iberian ribbed newt</name>
    <dbReference type="NCBI Taxonomy" id="8319"/>
    <lineage>
        <taxon>Eukaryota</taxon>
        <taxon>Metazoa</taxon>
        <taxon>Chordata</taxon>
        <taxon>Craniata</taxon>
        <taxon>Vertebrata</taxon>
        <taxon>Euteleostomi</taxon>
        <taxon>Amphibia</taxon>
        <taxon>Batrachia</taxon>
        <taxon>Caudata</taxon>
        <taxon>Salamandroidea</taxon>
        <taxon>Salamandridae</taxon>
        <taxon>Pleurodelinae</taxon>
        <taxon>Pleurodeles</taxon>
    </lineage>
</organism>
<evidence type="ECO:0000313" key="2">
    <source>
        <dbReference type="EMBL" id="KAJ1211556.1"/>
    </source>
</evidence>
<keyword evidence="3" id="KW-1185">Reference proteome</keyword>
<sequence>MRGGSGLSAVRKVLHCGTQGARPDGRYPNLGGQAGSCVSSHSAPAQLLSSGPSLDPAAGHGTPPVSAGSPVRCGIGGGASWAPLQPSSFGLPALETPGWCRGSPPPPAPGLGPNTALPAPGGSSPSQGSHLGKRRAGPAVTAGSRQAGSSSSSRAGSARCHNRERQQSQCVPADPGLAERPGRERKAPRGASAPAAAGLISAPEECELPDATAHGRSGAPAVGALLGVP</sequence>
<accession>A0AAV7WFV2</accession>
<dbReference type="Proteomes" id="UP001066276">
    <property type="component" value="Chromosome 1_2"/>
</dbReference>